<organism evidence="2 3">
    <name type="scientific">Pseudomonas paraeruginosa</name>
    <dbReference type="NCBI Taxonomy" id="2994495"/>
    <lineage>
        <taxon>Bacteria</taxon>
        <taxon>Pseudomonadati</taxon>
        <taxon>Pseudomonadota</taxon>
        <taxon>Gammaproteobacteria</taxon>
        <taxon>Pseudomonadales</taxon>
        <taxon>Pseudomonadaceae</taxon>
        <taxon>Pseudomonas</taxon>
    </lineage>
</organism>
<dbReference type="AlphaFoldDB" id="A0A2R3IUZ7"/>
<name>A0A2R3IUZ7_9PSED</name>
<keyword evidence="1" id="KW-0472">Membrane</keyword>
<evidence type="ECO:0000256" key="1">
    <source>
        <dbReference type="SAM" id="Phobius"/>
    </source>
</evidence>
<feature type="transmembrane region" description="Helical" evidence="1">
    <location>
        <begin position="61"/>
        <end position="79"/>
    </location>
</feature>
<keyword evidence="3" id="KW-1185">Reference proteome</keyword>
<keyword evidence="1" id="KW-1133">Transmembrane helix</keyword>
<evidence type="ECO:0000313" key="3">
    <source>
        <dbReference type="Proteomes" id="UP000238390"/>
    </source>
</evidence>
<accession>A0A2R3IUZ7</accession>
<protein>
    <submittedName>
        <fullName evidence="2">Uncharacterized protein</fullName>
    </submittedName>
</protein>
<keyword evidence="1" id="KW-0812">Transmembrane</keyword>
<evidence type="ECO:0000313" key="2">
    <source>
        <dbReference type="EMBL" id="AVK05738.1"/>
    </source>
</evidence>
<dbReference type="Proteomes" id="UP000238390">
    <property type="component" value="Chromosome"/>
</dbReference>
<proteinExistence type="predicted"/>
<feature type="transmembrane region" description="Helical" evidence="1">
    <location>
        <begin position="39"/>
        <end position="55"/>
    </location>
</feature>
<reference evidence="2 3" key="1">
    <citation type="submission" date="2018-02" db="EMBL/GenBank/DDBJ databases">
        <title>FDA/CDC Antimicrobial Resistant Isolate Bank Genome Sequencing.</title>
        <authorList>
            <person name="Benahmed F.H."/>
            <person name="Lutgring J.D."/>
            <person name="Yoo B."/>
            <person name="Machado M."/>
            <person name="Brown A."/>
            <person name="McAllister G."/>
            <person name="Perry A."/>
            <person name="Halpin A.L."/>
            <person name="Vavikolanu K."/>
            <person name="Ott S."/>
            <person name="Zhao X."/>
            <person name="Tallon L.J."/>
            <person name="Sadzewicz L."/>
            <person name="Aluvathingal J."/>
            <person name="Nadendla S."/>
            <person name="Voskania-kordi A."/>
            <person name="Simonyan V."/>
            <person name="Patel J."/>
            <person name="Shawar R.M."/>
        </authorList>
    </citation>
    <scope>NUCLEOTIDE SEQUENCE [LARGE SCALE GENOMIC DNA]</scope>
    <source>
        <strain evidence="2 3">AR_0356</strain>
    </source>
</reference>
<gene>
    <name evidence="2" type="ORF">CSB93_2763</name>
</gene>
<dbReference type="EMBL" id="CP027169">
    <property type="protein sequence ID" value="AVK05738.1"/>
    <property type="molecule type" value="Genomic_DNA"/>
</dbReference>
<sequence>MACPKCGNSISFIRLGSDGRATCKKCKTTLIARNYHRDLGVANAVFFLAALPINALLFKGWIFWMMDFLSALIITSIFLRGVELEIDHDLVD</sequence>